<dbReference type="Gene3D" id="1.10.630.10">
    <property type="entry name" value="Cytochrome P450"/>
    <property type="match status" value="1"/>
</dbReference>
<dbReference type="STRING" id="1182545.A0A072PFP9"/>
<dbReference type="PROSITE" id="PS00086">
    <property type="entry name" value="CYTOCHROME_P450"/>
    <property type="match status" value="1"/>
</dbReference>
<comment type="cofactor">
    <cofactor evidence="1 6">
        <name>heme</name>
        <dbReference type="ChEBI" id="CHEBI:30413"/>
    </cofactor>
</comment>
<dbReference type="PRINTS" id="PR00385">
    <property type="entry name" value="P450"/>
</dbReference>
<dbReference type="PRINTS" id="PR00463">
    <property type="entry name" value="EP450I"/>
</dbReference>
<evidence type="ECO:0000256" key="6">
    <source>
        <dbReference type="PIRSR" id="PIRSR602401-1"/>
    </source>
</evidence>
<evidence type="ECO:0000256" key="4">
    <source>
        <dbReference type="ARBA" id="ARBA00023002"/>
    </source>
</evidence>
<dbReference type="SUPFAM" id="SSF48264">
    <property type="entry name" value="Cytochrome P450"/>
    <property type="match status" value="1"/>
</dbReference>
<evidence type="ECO:0008006" key="10">
    <source>
        <dbReference type="Google" id="ProtNLM"/>
    </source>
</evidence>
<keyword evidence="3 6" id="KW-0479">Metal-binding</keyword>
<dbReference type="RefSeq" id="XP_013260693.1">
    <property type="nucleotide sequence ID" value="XM_013405239.1"/>
</dbReference>
<evidence type="ECO:0000256" key="3">
    <source>
        <dbReference type="ARBA" id="ARBA00022723"/>
    </source>
</evidence>
<dbReference type="GO" id="GO:0020037">
    <property type="term" value="F:heme binding"/>
    <property type="evidence" value="ECO:0007669"/>
    <property type="project" value="InterPro"/>
</dbReference>
<dbReference type="Pfam" id="PF00067">
    <property type="entry name" value="p450"/>
    <property type="match status" value="1"/>
</dbReference>
<keyword evidence="6 7" id="KW-0349">Heme</keyword>
<keyword evidence="5 6" id="KW-0408">Iron</keyword>
<dbReference type="AlphaFoldDB" id="A0A072PFP9"/>
<dbReference type="InterPro" id="IPR002401">
    <property type="entry name" value="Cyt_P450_E_grp-I"/>
</dbReference>
<comment type="similarity">
    <text evidence="2 7">Belongs to the cytochrome P450 family.</text>
</comment>
<dbReference type="GeneID" id="25280946"/>
<organism evidence="8 9">
    <name type="scientific">Exophiala aquamarina CBS 119918</name>
    <dbReference type="NCBI Taxonomy" id="1182545"/>
    <lineage>
        <taxon>Eukaryota</taxon>
        <taxon>Fungi</taxon>
        <taxon>Dikarya</taxon>
        <taxon>Ascomycota</taxon>
        <taxon>Pezizomycotina</taxon>
        <taxon>Eurotiomycetes</taxon>
        <taxon>Chaetothyriomycetidae</taxon>
        <taxon>Chaetothyriales</taxon>
        <taxon>Herpotrichiellaceae</taxon>
        <taxon>Exophiala</taxon>
    </lineage>
</organism>
<dbReference type="EMBL" id="AMGV01000004">
    <property type="protein sequence ID" value="KEF58103.1"/>
    <property type="molecule type" value="Genomic_DNA"/>
</dbReference>
<evidence type="ECO:0000256" key="1">
    <source>
        <dbReference type="ARBA" id="ARBA00001971"/>
    </source>
</evidence>
<evidence type="ECO:0000313" key="8">
    <source>
        <dbReference type="EMBL" id="KEF58103.1"/>
    </source>
</evidence>
<dbReference type="InterPro" id="IPR036396">
    <property type="entry name" value="Cyt_P450_sf"/>
</dbReference>
<gene>
    <name evidence="8" type="ORF">A1O9_06026</name>
</gene>
<dbReference type="HOGENOM" id="CLU_001570_14_0_1"/>
<dbReference type="CDD" id="cd11060">
    <property type="entry name" value="CYP57A1-like"/>
    <property type="match status" value="1"/>
</dbReference>
<proteinExistence type="inferred from homology"/>
<dbReference type="GO" id="GO:0004497">
    <property type="term" value="F:monooxygenase activity"/>
    <property type="evidence" value="ECO:0007669"/>
    <property type="project" value="UniProtKB-KW"/>
</dbReference>
<dbReference type="PANTHER" id="PTHR24305:SF232">
    <property type="entry name" value="P450, PUTATIVE (EUROFUNG)-RELATED"/>
    <property type="match status" value="1"/>
</dbReference>
<keyword evidence="9" id="KW-1185">Reference proteome</keyword>
<evidence type="ECO:0000313" key="9">
    <source>
        <dbReference type="Proteomes" id="UP000027920"/>
    </source>
</evidence>
<sequence length="398" mass="45313">MRQKIFLLLHAPDIFTEVREWKHAQMKRYAVTPYSLAQMQKRSEPIERMIMSLMDHLANYATDTPKDCNLGNLLHYFAFDVLGEVAFSRSFGFLEAEVDVEGSIKNIDDVQWYDGIVGHIPEFDILFRNNPLRPFLPFWKPSPTTMTKIAVEELEKRKQSDGTYDSSGIDLLAELLRAHEGNAEKFSVNDVFSIAHGAVFAGSDSTASTMQSFFYLVLNNPAVYSNLKEEIDKAQQSGGLSEIVTYAEAQKLDYFQACLKEAMRVRPAVGLGIYRNVPPEGVEIDGKFYPGGTEVAVNGWVLHRDRTVFGDDVEVFRPERWFERDAKLMGSHLYQFGGGSHLCIGRNLALFEMNKALIQILREFEITLLHPGRPLQYHSTFFVVQEGLEVHVQKRSQK</sequence>
<dbReference type="InterPro" id="IPR001128">
    <property type="entry name" value="Cyt_P450"/>
</dbReference>
<accession>A0A072PFP9</accession>
<feature type="binding site" description="axial binding residue" evidence="6">
    <location>
        <position position="343"/>
    </location>
    <ligand>
        <name>heme</name>
        <dbReference type="ChEBI" id="CHEBI:30413"/>
    </ligand>
    <ligandPart>
        <name>Fe</name>
        <dbReference type="ChEBI" id="CHEBI:18248"/>
    </ligandPart>
</feature>
<keyword evidence="4 7" id="KW-0560">Oxidoreductase</keyword>
<protein>
    <recommendedName>
        <fullName evidence="10">Cytochrome P450 oxidoreductase</fullName>
    </recommendedName>
</protein>
<comment type="caution">
    <text evidence="8">The sequence shown here is derived from an EMBL/GenBank/DDBJ whole genome shotgun (WGS) entry which is preliminary data.</text>
</comment>
<evidence type="ECO:0000256" key="5">
    <source>
        <dbReference type="ARBA" id="ARBA00023004"/>
    </source>
</evidence>
<dbReference type="GO" id="GO:0016705">
    <property type="term" value="F:oxidoreductase activity, acting on paired donors, with incorporation or reduction of molecular oxygen"/>
    <property type="evidence" value="ECO:0007669"/>
    <property type="project" value="InterPro"/>
</dbReference>
<dbReference type="GO" id="GO:0005506">
    <property type="term" value="F:iron ion binding"/>
    <property type="evidence" value="ECO:0007669"/>
    <property type="project" value="InterPro"/>
</dbReference>
<dbReference type="InterPro" id="IPR017972">
    <property type="entry name" value="Cyt_P450_CS"/>
</dbReference>
<dbReference type="VEuPathDB" id="FungiDB:A1O9_06026"/>
<dbReference type="InterPro" id="IPR050121">
    <property type="entry name" value="Cytochrome_P450_monoxygenase"/>
</dbReference>
<evidence type="ECO:0000256" key="7">
    <source>
        <dbReference type="RuleBase" id="RU000461"/>
    </source>
</evidence>
<keyword evidence="7" id="KW-0503">Monooxygenase</keyword>
<dbReference type="PANTHER" id="PTHR24305">
    <property type="entry name" value="CYTOCHROME P450"/>
    <property type="match status" value="1"/>
</dbReference>
<dbReference type="Proteomes" id="UP000027920">
    <property type="component" value="Unassembled WGS sequence"/>
</dbReference>
<evidence type="ECO:0000256" key="2">
    <source>
        <dbReference type="ARBA" id="ARBA00010617"/>
    </source>
</evidence>
<reference evidence="8 9" key="1">
    <citation type="submission" date="2013-03" db="EMBL/GenBank/DDBJ databases">
        <title>The Genome Sequence of Exophiala aquamarina CBS 119918.</title>
        <authorList>
            <consortium name="The Broad Institute Genomics Platform"/>
            <person name="Cuomo C."/>
            <person name="de Hoog S."/>
            <person name="Gorbushina A."/>
            <person name="Walker B."/>
            <person name="Young S.K."/>
            <person name="Zeng Q."/>
            <person name="Gargeya S."/>
            <person name="Fitzgerald M."/>
            <person name="Haas B."/>
            <person name="Abouelleil A."/>
            <person name="Allen A.W."/>
            <person name="Alvarado L."/>
            <person name="Arachchi H.M."/>
            <person name="Berlin A.M."/>
            <person name="Chapman S.B."/>
            <person name="Gainer-Dewar J."/>
            <person name="Goldberg J."/>
            <person name="Griggs A."/>
            <person name="Gujja S."/>
            <person name="Hansen M."/>
            <person name="Howarth C."/>
            <person name="Imamovic A."/>
            <person name="Ireland A."/>
            <person name="Larimer J."/>
            <person name="McCowan C."/>
            <person name="Murphy C."/>
            <person name="Pearson M."/>
            <person name="Poon T.W."/>
            <person name="Priest M."/>
            <person name="Roberts A."/>
            <person name="Saif S."/>
            <person name="Shea T."/>
            <person name="Sisk P."/>
            <person name="Sykes S."/>
            <person name="Wortman J."/>
            <person name="Nusbaum C."/>
            <person name="Birren B."/>
        </authorList>
    </citation>
    <scope>NUCLEOTIDE SEQUENCE [LARGE SCALE GENOMIC DNA]</scope>
    <source>
        <strain evidence="8 9">CBS 119918</strain>
    </source>
</reference>
<dbReference type="OrthoDB" id="3934656at2759"/>
<name>A0A072PFP9_9EURO</name>